<accession>A0A914YZE8</accession>
<feature type="compositionally biased region" description="Low complexity" evidence="1">
    <location>
        <begin position="53"/>
        <end position="64"/>
    </location>
</feature>
<dbReference type="Proteomes" id="UP000887577">
    <property type="component" value="Unplaced"/>
</dbReference>
<dbReference type="WBParaSite" id="PSU_v2.g5321.t1">
    <property type="protein sequence ID" value="PSU_v2.g5321.t1"/>
    <property type="gene ID" value="PSU_v2.g5321"/>
</dbReference>
<evidence type="ECO:0000313" key="2">
    <source>
        <dbReference type="Proteomes" id="UP000887577"/>
    </source>
</evidence>
<organism evidence="2 3">
    <name type="scientific">Panagrolaimus superbus</name>
    <dbReference type="NCBI Taxonomy" id="310955"/>
    <lineage>
        <taxon>Eukaryota</taxon>
        <taxon>Metazoa</taxon>
        <taxon>Ecdysozoa</taxon>
        <taxon>Nematoda</taxon>
        <taxon>Chromadorea</taxon>
        <taxon>Rhabditida</taxon>
        <taxon>Tylenchina</taxon>
        <taxon>Panagrolaimomorpha</taxon>
        <taxon>Panagrolaimoidea</taxon>
        <taxon>Panagrolaimidae</taxon>
        <taxon>Panagrolaimus</taxon>
    </lineage>
</organism>
<name>A0A914YZE8_9BILA</name>
<dbReference type="AlphaFoldDB" id="A0A914YZE8"/>
<feature type="compositionally biased region" description="Polar residues" evidence="1">
    <location>
        <begin position="33"/>
        <end position="52"/>
    </location>
</feature>
<proteinExistence type="predicted"/>
<protein>
    <submittedName>
        <fullName evidence="3">Uncharacterized protein</fullName>
    </submittedName>
</protein>
<keyword evidence="2" id="KW-1185">Reference proteome</keyword>
<sequence length="176" mass="19827">MYNCISKALNRTFSNISVNFSSSNSTVTVVTTPQRNSNAQITDERQQPSPGATRSTSSTLVTSTPKNSQKTIRHHSTPHFEDCFEMEDIKRSLSSEIDELKCVAEISGDICESFAEVDVFSNSEEQNDENENASEKFVFDDYYWEDDICQYLKPEIDICSNVIVPNGALFKCKTHV</sequence>
<evidence type="ECO:0000313" key="3">
    <source>
        <dbReference type="WBParaSite" id="PSU_v2.g5321.t1"/>
    </source>
</evidence>
<reference evidence="3" key="1">
    <citation type="submission" date="2022-11" db="UniProtKB">
        <authorList>
            <consortium name="WormBaseParasite"/>
        </authorList>
    </citation>
    <scope>IDENTIFICATION</scope>
</reference>
<feature type="region of interest" description="Disordered" evidence="1">
    <location>
        <begin position="30"/>
        <end position="74"/>
    </location>
</feature>
<evidence type="ECO:0000256" key="1">
    <source>
        <dbReference type="SAM" id="MobiDB-lite"/>
    </source>
</evidence>